<dbReference type="Gene3D" id="3.40.630.30">
    <property type="match status" value="1"/>
</dbReference>
<sequence>MKVLETDRLILRKLTPDDAAFILELLNEPSWIRYIGDKGVRTLEDAKSLNCMHPKNEFLRYISRCLPSTIKNLE</sequence>
<reference evidence="1 2" key="1">
    <citation type="journal article" date="2020" name="G3 (Bethesda)">
        <title>Whole Genome Sequencing and Comparative Genomics of Two Nematicidal Bacillus Strains Reveals a Wide Range of Possible Virulence Factors.</title>
        <authorList>
            <person name="Susic N."/>
            <person name="Janezic S."/>
            <person name="Rupnik M."/>
            <person name="Geric Stare B."/>
        </authorList>
    </citation>
    <scope>NUCLEOTIDE SEQUENCE [LARGE SCALE GENOMIC DNA]</scope>
    <source>
        <strain evidence="1 2">I-1582</strain>
    </source>
</reference>
<dbReference type="InterPro" id="IPR016181">
    <property type="entry name" value="Acyl_CoA_acyltransferase"/>
</dbReference>
<dbReference type="AlphaFoldDB" id="A0A380XL96"/>
<dbReference type="EMBL" id="VDEM01000002">
    <property type="protein sequence ID" value="KAF0825706.1"/>
    <property type="molecule type" value="Genomic_DNA"/>
</dbReference>
<accession>A0A380XL96</accession>
<dbReference type="Proteomes" id="UP000465778">
    <property type="component" value="Unassembled WGS sequence"/>
</dbReference>
<organism evidence="1 2">
    <name type="scientific">Cytobacillus firmus</name>
    <name type="common">Bacillus firmus</name>
    <dbReference type="NCBI Taxonomy" id="1399"/>
    <lineage>
        <taxon>Bacteria</taxon>
        <taxon>Bacillati</taxon>
        <taxon>Bacillota</taxon>
        <taxon>Bacilli</taxon>
        <taxon>Bacillales</taxon>
        <taxon>Bacillaceae</taxon>
        <taxon>Cytobacillus</taxon>
    </lineage>
</organism>
<gene>
    <name evidence="1" type="ORF">KIS1582_0379</name>
</gene>
<dbReference type="GO" id="GO:0016740">
    <property type="term" value="F:transferase activity"/>
    <property type="evidence" value="ECO:0007669"/>
    <property type="project" value="UniProtKB-KW"/>
</dbReference>
<keyword evidence="1" id="KW-0808">Transferase</keyword>
<protein>
    <submittedName>
        <fullName evidence="1">Acetyltransferase, GNAT family</fullName>
    </submittedName>
</protein>
<comment type="caution">
    <text evidence="1">The sequence shown here is derived from an EMBL/GenBank/DDBJ whole genome shotgun (WGS) entry which is preliminary data.</text>
</comment>
<proteinExistence type="predicted"/>
<name>A0A380XL96_CYTFI</name>
<dbReference type="SUPFAM" id="SSF55729">
    <property type="entry name" value="Acyl-CoA N-acyltransferases (Nat)"/>
    <property type="match status" value="1"/>
</dbReference>
<evidence type="ECO:0000313" key="2">
    <source>
        <dbReference type="Proteomes" id="UP000465778"/>
    </source>
</evidence>
<evidence type="ECO:0000313" key="1">
    <source>
        <dbReference type="EMBL" id="KAF0825706.1"/>
    </source>
</evidence>